<dbReference type="GeneID" id="81592012"/>
<accession>A0AAD6DKD9</accession>
<reference evidence="1" key="2">
    <citation type="submission" date="2023-01" db="EMBL/GenBank/DDBJ databases">
        <authorList>
            <person name="Petersen C."/>
        </authorList>
    </citation>
    <scope>NUCLEOTIDE SEQUENCE</scope>
    <source>
        <strain evidence="1">IBT 12815</strain>
    </source>
</reference>
<name>A0AAD6DKD9_9EURO</name>
<proteinExistence type="predicted"/>
<dbReference type="AlphaFoldDB" id="A0AAD6DKD9"/>
<reference evidence="1" key="1">
    <citation type="journal article" date="2023" name="IMA Fungus">
        <title>Comparative genomic study of the Penicillium genus elucidates a diverse pangenome and 15 lateral gene transfer events.</title>
        <authorList>
            <person name="Petersen C."/>
            <person name="Sorensen T."/>
            <person name="Nielsen M.R."/>
            <person name="Sondergaard T.E."/>
            <person name="Sorensen J.L."/>
            <person name="Fitzpatrick D.A."/>
            <person name="Frisvad J.C."/>
            <person name="Nielsen K.L."/>
        </authorList>
    </citation>
    <scope>NUCLEOTIDE SEQUENCE</scope>
    <source>
        <strain evidence="1">IBT 12815</strain>
    </source>
</reference>
<evidence type="ECO:0000313" key="1">
    <source>
        <dbReference type="EMBL" id="KAJ5588038.1"/>
    </source>
</evidence>
<evidence type="ECO:0000313" key="2">
    <source>
        <dbReference type="Proteomes" id="UP001213799"/>
    </source>
</evidence>
<dbReference type="RefSeq" id="XP_056747057.1">
    <property type="nucleotide sequence ID" value="XM_056901770.1"/>
</dbReference>
<sequence>MAAIVMRVCTAFVPPKVEKNAAIRFGILGARPRLREHSNDWTLKITLTFHLRPLSFITPALSYPEVIVQVVAARDHARASAFAKKHNIPDVRSSYNGA</sequence>
<keyword evidence="2" id="KW-1185">Reference proteome</keyword>
<protein>
    <submittedName>
        <fullName evidence="1">Oxidoreductase N-terminal</fullName>
    </submittedName>
</protein>
<dbReference type="Proteomes" id="UP001213799">
    <property type="component" value="Unassembled WGS sequence"/>
</dbReference>
<organism evidence="1 2">
    <name type="scientific">Penicillium hordei</name>
    <dbReference type="NCBI Taxonomy" id="40994"/>
    <lineage>
        <taxon>Eukaryota</taxon>
        <taxon>Fungi</taxon>
        <taxon>Dikarya</taxon>
        <taxon>Ascomycota</taxon>
        <taxon>Pezizomycotina</taxon>
        <taxon>Eurotiomycetes</taxon>
        <taxon>Eurotiomycetidae</taxon>
        <taxon>Eurotiales</taxon>
        <taxon>Aspergillaceae</taxon>
        <taxon>Penicillium</taxon>
    </lineage>
</organism>
<comment type="caution">
    <text evidence="1">The sequence shown here is derived from an EMBL/GenBank/DDBJ whole genome shotgun (WGS) entry which is preliminary data.</text>
</comment>
<dbReference type="EMBL" id="JAQJAE010000006">
    <property type="protein sequence ID" value="KAJ5588038.1"/>
    <property type="molecule type" value="Genomic_DNA"/>
</dbReference>
<gene>
    <name evidence="1" type="ORF">N7537_010716</name>
</gene>